<dbReference type="GO" id="GO:0006865">
    <property type="term" value="P:amino acid transport"/>
    <property type="evidence" value="ECO:0007669"/>
    <property type="project" value="TreeGrafter"/>
</dbReference>
<keyword evidence="4 8" id="KW-1133">Transmembrane helix</keyword>
<feature type="transmembrane region" description="Helical" evidence="8">
    <location>
        <begin position="276"/>
        <end position="297"/>
    </location>
</feature>
<dbReference type="PROSITE" id="PS50267">
    <property type="entry name" value="NA_NEUROTRAN_SYMP_3"/>
    <property type="match status" value="1"/>
</dbReference>
<feature type="region of interest" description="Disordered" evidence="7">
    <location>
        <begin position="1"/>
        <end position="28"/>
    </location>
</feature>
<keyword evidence="5 8" id="KW-0472">Membrane</keyword>
<keyword evidence="3 8" id="KW-0812">Transmembrane</keyword>
<keyword evidence="10" id="KW-1185">Reference proteome</keyword>
<dbReference type="Proteomes" id="UP000527355">
    <property type="component" value="Unassembled WGS sequence"/>
</dbReference>
<comment type="subcellular location">
    <subcellularLocation>
        <location evidence="1">Membrane</location>
        <topology evidence="1">Multi-pass membrane protein</topology>
    </subcellularLocation>
</comment>
<feature type="transmembrane region" description="Helical" evidence="8">
    <location>
        <begin position="424"/>
        <end position="449"/>
    </location>
</feature>
<feature type="region of interest" description="Disordered" evidence="7">
    <location>
        <begin position="782"/>
        <end position="813"/>
    </location>
</feature>
<keyword evidence="6" id="KW-0915">Sodium</keyword>
<evidence type="ECO:0000256" key="8">
    <source>
        <dbReference type="SAM" id="Phobius"/>
    </source>
</evidence>
<feature type="binding site" evidence="6">
    <location>
        <position position="594"/>
    </location>
    <ligand>
        <name>Na(+)</name>
        <dbReference type="ChEBI" id="CHEBI:29101"/>
        <label>1</label>
    </ligand>
</feature>
<keyword evidence="2" id="KW-0813">Transport</keyword>
<evidence type="ECO:0000313" key="10">
    <source>
        <dbReference type="Proteomes" id="UP000527355"/>
    </source>
</evidence>
<sequence length="813" mass="91217">MTQKDFPLSALNQYPVFPHSSGSRPVTRPAHSLVEYLRSQGKVRVVEAQTAERRLAPNMRSAQEGRPSLGKVDAAPESLPEAKTEAQSLQAKVSSPDPAIVRGSPSTHTQQSKGPENRLPVPYEKQSLASRIAEAEAWETQAFEAEKRRSSQFRQGSIFEFEDAPVKQKSSLKKVEASEKEKREVVSNRPLWANKAEYIFALVAFSLRPVHLWRFPLLWLHNGGWSFFIIYIFLLFLMGIPLLFLEMAVGRRMRQCSICAWSVIGPWFGSVGYSSFMVSFITALYLNVVNGWILFYLGQSFQFSVPWERCPLLKNSSGFDPECARTTPSMYFWYRLTLKASDSIEDSGPPVISLLLPLLMAWCLVGIFMINGIKSIGKVLCVLVPLTGIITVFLLIRSVLLSGARYGLQRLAVMKVSAMYSITAWIQAGIQVLFALGLGFGPVVVYSSYMDQPSNCLSDAFVVAFINLGCSILAMPFIFSVLGFWATVLIHNCIEKNAELLLKLVLQGKLPQEALPPLNMPDDPNVIFTSWLNNLSQPIKDLVLPHITECNLEKQFLKVKEGPTFAFLTFIEAMSFISGSVFWSFLFFLLLLLLEMGFMIGLLQGVVTPLQDTFPFCKKREKLFTAVLFGLMFLCGIFFIQPAGIYYIKLLNGYWMILPVIVIIIFENMAVSWAYGSRRFLAELGPLWNRPIQPIFNCLWCCVCPFVLLVLFTIILIFLSLKTFTYVAWDSSTSKEVPRPYPSWALLALIFIFLIVTLPILIYFVYSFAHGIPFKPRSLDGPLTSSKSLSLSSKAQTKETPQGGKETAGPPAV</sequence>
<dbReference type="PRINTS" id="PR00176">
    <property type="entry name" value="NANEUSMPORT"/>
</dbReference>
<dbReference type="AlphaFoldDB" id="A0A7J7QXT0"/>
<feature type="transmembrane region" description="Helical" evidence="8">
    <location>
        <begin position="741"/>
        <end position="766"/>
    </location>
</feature>
<protein>
    <submittedName>
        <fullName evidence="9">Solute carrier family 6 member 16</fullName>
    </submittedName>
</protein>
<dbReference type="EMBL" id="JABWUV010000045">
    <property type="protein sequence ID" value="KAF6268728.1"/>
    <property type="molecule type" value="Genomic_DNA"/>
</dbReference>
<evidence type="ECO:0000256" key="1">
    <source>
        <dbReference type="ARBA" id="ARBA00004141"/>
    </source>
</evidence>
<proteinExistence type="predicted"/>
<feature type="transmembrane region" description="Helical" evidence="8">
    <location>
        <begin position="654"/>
        <end position="675"/>
    </location>
</feature>
<feature type="transmembrane region" description="Helical" evidence="8">
    <location>
        <begin position="382"/>
        <end position="404"/>
    </location>
</feature>
<feature type="transmembrane region" description="Helical" evidence="8">
    <location>
        <begin position="623"/>
        <end position="648"/>
    </location>
</feature>
<feature type="region of interest" description="Disordered" evidence="7">
    <location>
        <begin position="49"/>
        <end position="121"/>
    </location>
</feature>
<keyword evidence="6" id="KW-0479">Metal-binding</keyword>
<accession>A0A7J7QXT0</accession>
<gene>
    <name evidence="9" type="ORF">mMyoMyo1_017848</name>
</gene>
<name>A0A7J7QXT0_MYOMY</name>
<dbReference type="GO" id="GO:0035725">
    <property type="term" value="P:sodium ion transmembrane transport"/>
    <property type="evidence" value="ECO:0007669"/>
    <property type="project" value="TreeGrafter"/>
</dbReference>
<feature type="transmembrane region" description="Helical" evidence="8">
    <location>
        <begin position="581"/>
        <end position="603"/>
    </location>
</feature>
<dbReference type="PROSITE" id="PS00754">
    <property type="entry name" value="NA_NEUROTRAN_SYMP_2"/>
    <property type="match status" value="1"/>
</dbReference>
<dbReference type="SUPFAM" id="SSF161070">
    <property type="entry name" value="SNF-like"/>
    <property type="match status" value="1"/>
</dbReference>
<feature type="transmembrane region" description="Helical" evidence="8">
    <location>
        <begin position="351"/>
        <end position="370"/>
    </location>
</feature>
<feature type="transmembrane region" description="Helical" evidence="8">
    <location>
        <begin position="696"/>
        <end position="721"/>
    </location>
</feature>
<evidence type="ECO:0000256" key="3">
    <source>
        <dbReference type="ARBA" id="ARBA00022692"/>
    </source>
</evidence>
<dbReference type="PANTHER" id="PTHR11616:SF327">
    <property type="entry name" value="ORPHAN SODIUM- AND CHLORIDE-DEPENDENT NEUROTRANSMITTER TRANSPORTER NTT5"/>
    <property type="match status" value="1"/>
</dbReference>
<evidence type="ECO:0000256" key="6">
    <source>
        <dbReference type="PIRSR" id="PIRSR600175-1"/>
    </source>
</evidence>
<dbReference type="GO" id="GO:0005886">
    <property type="term" value="C:plasma membrane"/>
    <property type="evidence" value="ECO:0007669"/>
    <property type="project" value="TreeGrafter"/>
</dbReference>
<evidence type="ECO:0000256" key="5">
    <source>
        <dbReference type="ARBA" id="ARBA00023136"/>
    </source>
</evidence>
<evidence type="ECO:0000256" key="7">
    <source>
        <dbReference type="SAM" id="MobiDB-lite"/>
    </source>
</evidence>
<feature type="transmembrane region" description="Helical" evidence="8">
    <location>
        <begin position="225"/>
        <end position="245"/>
    </location>
</feature>
<reference evidence="9 10" key="1">
    <citation type="journal article" date="2020" name="Nature">
        <title>Six reference-quality genomes reveal evolution of bat adaptations.</title>
        <authorList>
            <person name="Jebb D."/>
            <person name="Huang Z."/>
            <person name="Pippel M."/>
            <person name="Hughes G.M."/>
            <person name="Lavrichenko K."/>
            <person name="Devanna P."/>
            <person name="Winkler S."/>
            <person name="Jermiin L.S."/>
            <person name="Skirmuntt E.C."/>
            <person name="Katzourakis A."/>
            <person name="Burkitt-Gray L."/>
            <person name="Ray D.A."/>
            <person name="Sullivan K.A.M."/>
            <person name="Roscito J.G."/>
            <person name="Kirilenko B.M."/>
            <person name="Davalos L.M."/>
            <person name="Corthals A.P."/>
            <person name="Power M.L."/>
            <person name="Jones G."/>
            <person name="Ransome R.D."/>
            <person name="Dechmann D.K.N."/>
            <person name="Locatelli A.G."/>
            <person name="Puechmaille S.J."/>
            <person name="Fedrigo O."/>
            <person name="Jarvis E.D."/>
            <person name="Hiller M."/>
            <person name="Vernes S.C."/>
            <person name="Myers E.W."/>
            <person name="Teeling E.C."/>
        </authorList>
    </citation>
    <scope>NUCLEOTIDE SEQUENCE [LARGE SCALE GENOMIC DNA]</scope>
    <source>
        <strain evidence="9">MMyoMyo1</strain>
        <tissue evidence="9">Flight muscle</tissue>
    </source>
</reference>
<feature type="compositionally biased region" description="Polar residues" evidence="7">
    <location>
        <begin position="104"/>
        <end position="114"/>
    </location>
</feature>
<evidence type="ECO:0000313" key="9">
    <source>
        <dbReference type="EMBL" id="KAF6268728.1"/>
    </source>
</evidence>
<evidence type="ECO:0000256" key="4">
    <source>
        <dbReference type="ARBA" id="ARBA00022989"/>
    </source>
</evidence>
<dbReference type="InterPro" id="IPR000175">
    <property type="entry name" value="Na/ntran_symport"/>
</dbReference>
<dbReference type="InterPro" id="IPR037272">
    <property type="entry name" value="SNS_sf"/>
</dbReference>
<comment type="caution">
    <text evidence="9">The sequence shown here is derived from an EMBL/GenBank/DDBJ whole genome shotgun (WGS) entry which is preliminary data.</text>
</comment>
<dbReference type="VEuPathDB" id="HostDB:GeneID_118655412"/>
<dbReference type="GO" id="GO:0046872">
    <property type="term" value="F:metal ion binding"/>
    <property type="evidence" value="ECO:0007669"/>
    <property type="project" value="UniProtKB-KW"/>
</dbReference>
<evidence type="ECO:0000256" key="2">
    <source>
        <dbReference type="ARBA" id="ARBA00022448"/>
    </source>
</evidence>
<dbReference type="PANTHER" id="PTHR11616">
    <property type="entry name" value="SODIUM/CHLORIDE DEPENDENT TRANSPORTER"/>
    <property type="match status" value="1"/>
</dbReference>
<feature type="compositionally biased region" description="Low complexity" evidence="7">
    <location>
        <begin position="785"/>
        <end position="794"/>
    </location>
</feature>
<feature type="binding site" evidence="6">
    <location>
        <position position="467"/>
    </location>
    <ligand>
        <name>Na(+)</name>
        <dbReference type="ChEBI" id="CHEBI:29101"/>
        <label>1</label>
    </ligand>
</feature>
<dbReference type="Pfam" id="PF00209">
    <property type="entry name" value="SNF"/>
    <property type="match status" value="1"/>
</dbReference>
<feature type="transmembrane region" description="Helical" evidence="8">
    <location>
        <begin position="461"/>
        <end position="486"/>
    </location>
</feature>
<organism evidence="9 10">
    <name type="scientific">Myotis myotis</name>
    <name type="common">Greater mouse-eared bat</name>
    <name type="synonym">Vespertilio myotis</name>
    <dbReference type="NCBI Taxonomy" id="51298"/>
    <lineage>
        <taxon>Eukaryota</taxon>
        <taxon>Metazoa</taxon>
        <taxon>Chordata</taxon>
        <taxon>Craniata</taxon>
        <taxon>Vertebrata</taxon>
        <taxon>Euteleostomi</taxon>
        <taxon>Mammalia</taxon>
        <taxon>Eutheria</taxon>
        <taxon>Laurasiatheria</taxon>
        <taxon>Chiroptera</taxon>
        <taxon>Yangochiroptera</taxon>
        <taxon>Vespertilionidae</taxon>
        <taxon>Myotis</taxon>
    </lineage>
</organism>